<keyword evidence="3" id="KW-1185">Reference proteome</keyword>
<organism evidence="2 3">
    <name type="scientific">Methylobacterium phyllostachyos</name>
    <dbReference type="NCBI Taxonomy" id="582672"/>
    <lineage>
        <taxon>Bacteria</taxon>
        <taxon>Pseudomonadati</taxon>
        <taxon>Pseudomonadota</taxon>
        <taxon>Alphaproteobacteria</taxon>
        <taxon>Hyphomicrobiales</taxon>
        <taxon>Methylobacteriaceae</taxon>
        <taxon>Methylobacterium</taxon>
    </lineage>
</organism>
<reference evidence="3" key="1">
    <citation type="submission" date="2016-10" db="EMBL/GenBank/DDBJ databases">
        <authorList>
            <person name="Varghese N."/>
            <person name="Submissions S."/>
        </authorList>
    </citation>
    <scope>NUCLEOTIDE SEQUENCE [LARGE SCALE GENOMIC DNA]</scope>
    <source>
        <strain evidence="3">BL47</strain>
    </source>
</reference>
<name>A0A1G9XSF6_9HYPH</name>
<dbReference type="PROSITE" id="PS51257">
    <property type="entry name" value="PROKAR_LIPOPROTEIN"/>
    <property type="match status" value="1"/>
</dbReference>
<evidence type="ECO:0000256" key="1">
    <source>
        <dbReference type="SAM" id="MobiDB-lite"/>
    </source>
</evidence>
<feature type="region of interest" description="Disordered" evidence="1">
    <location>
        <begin position="42"/>
        <end position="67"/>
    </location>
</feature>
<dbReference type="STRING" id="582672.SAMN05216360_10516"/>
<dbReference type="AlphaFoldDB" id="A0A1G9XSF6"/>
<dbReference type="EMBL" id="FNHS01000005">
    <property type="protein sequence ID" value="SDM99747.1"/>
    <property type="molecule type" value="Genomic_DNA"/>
</dbReference>
<dbReference type="RefSeq" id="WP_091715174.1">
    <property type="nucleotide sequence ID" value="NZ_FNHS01000005.1"/>
</dbReference>
<evidence type="ECO:0000313" key="3">
    <source>
        <dbReference type="Proteomes" id="UP000198704"/>
    </source>
</evidence>
<accession>A0A1G9XSF6</accession>
<proteinExistence type="predicted"/>
<gene>
    <name evidence="2" type="ORF">SAMN05216360_10516</name>
</gene>
<dbReference type="Proteomes" id="UP000198704">
    <property type="component" value="Unassembled WGS sequence"/>
</dbReference>
<protein>
    <submittedName>
        <fullName evidence="2">Uncharacterized protein</fullName>
    </submittedName>
</protein>
<feature type="compositionally biased region" description="Polar residues" evidence="1">
    <location>
        <begin position="43"/>
        <end position="52"/>
    </location>
</feature>
<sequence>MIVSNRPSRAVKLSTVIVLSAMGCSASTEAWLAREITIRRPIQASTGRQPSGTHARAATSIPGQTAG</sequence>
<evidence type="ECO:0000313" key="2">
    <source>
        <dbReference type="EMBL" id="SDM99747.1"/>
    </source>
</evidence>